<dbReference type="Proteomes" id="UP001321506">
    <property type="component" value="Unassembled WGS sequence"/>
</dbReference>
<organism evidence="2 3">
    <name type="scientific">Ruicaihuangia caeni</name>
    <dbReference type="NCBI Taxonomy" id="3042517"/>
    <lineage>
        <taxon>Bacteria</taxon>
        <taxon>Bacillati</taxon>
        <taxon>Actinomycetota</taxon>
        <taxon>Actinomycetes</taxon>
        <taxon>Micrococcales</taxon>
        <taxon>Microbacteriaceae</taxon>
        <taxon>Ruicaihuangia</taxon>
    </lineage>
</organism>
<feature type="transmembrane region" description="Helical" evidence="1">
    <location>
        <begin position="175"/>
        <end position="196"/>
    </location>
</feature>
<feature type="transmembrane region" description="Helical" evidence="1">
    <location>
        <begin position="276"/>
        <end position="296"/>
    </location>
</feature>
<name>A0AAW6T7A6_9MICO</name>
<keyword evidence="2" id="KW-0378">Hydrolase</keyword>
<feature type="transmembrane region" description="Helical" evidence="1">
    <location>
        <begin position="98"/>
        <end position="118"/>
    </location>
</feature>
<evidence type="ECO:0000256" key="1">
    <source>
        <dbReference type="SAM" id="Phobius"/>
    </source>
</evidence>
<reference evidence="2 3" key="1">
    <citation type="submission" date="2023-04" db="EMBL/GenBank/DDBJ databases">
        <title>Klugiella caeni sp. nov. isolated from the sludge of biochemical tank.</title>
        <authorList>
            <person name="Geng K."/>
        </authorList>
    </citation>
    <scope>NUCLEOTIDE SEQUENCE [LARGE SCALE GENOMIC DNA]</scope>
    <source>
        <strain evidence="2 3">YN-L-19</strain>
    </source>
</reference>
<feature type="transmembrane region" description="Helical" evidence="1">
    <location>
        <begin position="36"/>
        <end position="59"/>
    </location>
</feature>
<evidence type="ECO:0000313" key="2">
    <source>
        <dbReference type="EMBL" id="MDI2099697.1"/>
    </source>
</evidence>
<gene>
    <name evidence="2" type="ORF">QF206_12060</name>
</gene>
<proteinExistence type="predicted"/>
<dbReference type="InterPro" id="IPR026898">
    <property type="entry name" value="PrsW"/>
</dbReference>
<dbReference type="RefSeq" id="WP_281489491.1">
    <property type="nucleotide sequence ID" value="NZ_JASATX010000007.1"/>
</dbReference>
<feature type="transmembrane region" description="Helical" evidence="1">
    <location>
        <begin position="243"/>
        <end position="264"/>
    </location>
</feature>
<dbReference type="EMBL" id="JASATX010000007">
    <property type="protein sequence ID" value="MDI2099697.1"/>
    <property type="molecule type" value="Genomic_DNA"/>
</dbReference>
<feature type="transmembrane region" description="Helical" evidence="1">
    <location>
        <begin position="65"/>
        <end position="86"/>
    </location>
</feature>
<accession>A0AAW6T7A6</accession>
<feature type="transmembrane region" description="Helical" evidence="1">
    <location>
        <begin position="216"/>
        <end position="236"/>
    </location>
</feature>
<evidence type="ECO:0000313" key="3">
    <source>
        <dbReference type="Proteomes" id="UP001321506"/>
    </source>
</evidence>
<keyword evidence="2" id="KW-0482">Metalloprotease</keyword>
<keyword evidence="1" id="KW-1133">Transmembrane helix</keyword>
<dbReference type="PANTHER" id="PTHR36844:SF1">
    <property type="entry name" value="PROTEASE PRSW"/>
    <property type="match status" value="1"/>
</dbReference>
<keyword evidence="1" id="KW-0472">Membrane</keyword>
<keyword evidence="2" id="KW-0645">Protease</keyword>
<dbReference type="GO" id="GO:0008237">
    <property type="term" value="F:metallopeptidase activity"/>
    <property type="evidence" value="ECO:0007669"/>
    <property type="project" value="UniProtKB-KW"/>
</dbReference>
<protein>
    <submittedName>
        <fullName evidence="2">PrsW family intramembrane metalloprotease</fullName>
    </submittedName>
</protein>
<keyword evidence="1" id="KW-0812">Transmembrane</keyword>
<dbReference type="Pfam" id="PF13367">
    <property type="entry name" value="PrsW-protease"/>
    <property type="match status" value="1"/>
</dbReference>
<comment type="caution">
    <text evidence="2">The sequence shown here is derived from an EMBL/GenBank/DDBJ whole genome shotgun (WGS) entry which is preliminary data.</text>
</comment>
<dbReference type="PANTHER" id="PTHR36844">
    <property type="entry name" value="PROTEASE PRSW"/>
    <property type="match status" value="1"/>
</dbReference>
<keyword evidence="3" id="KW-1185">Reference proteome</keyword>
<dbReference type="AlphaFoldDB" id="A0AAW6T7A6"/>
<sequence>MDPAVEPVRSAPFDVRQGANGVAQPVLAQRPQSHPWLIAAGVIGVLIGGVALLIVFSYLAAVFGVAGLMSASLLALVPLVIVVLAVRWIDRWEPEPKLAQLFAFLWGAGVSVLIALLIDSEVQNVIAGIGGDDGRFEFFQATVQAPIVEEVAKGLGVLLVFVFARRHFDGPVDGVVYAALTAAGFAFTENIQYFGVVMVEGDGLADVAATFFMRGFMSPFAHVMFTALAGFAIGFAASKSRSILSGIGGFLVGLVPAVLLHAFWNGALYFVWDFFGYYALVQVPLFLIGVGLVLYLRKQERNVTLARLSEYADAGWFNPAEIVVLATPAGRRRAQTWASGYGLARQMKDYIGYSTKLAFTRQRLLAEGDTQALRQREAMLLRAVVASRRALQAPAYRR</sequence>